<reference evidence="1" key="1">
    <citation type="submission" date="2022-09" db="EMBL/GenBank/DDBJ databases">
        <title>A Global Phylogenomic Analysis of the Shiitake Genus Lentinula.</title>
        <authorList>
            <consortium name="DOE Joint Genome Institute"/>
            <person name="Sierra-Patev S."/>
            <person name="Min B."/>
            <person name="Naranjo-Ortiz M."/>
            <person name="Looney B."/>
            <person name="Konkel Z."/>
            <person name="Slot J.C."/>
            <person name="Sakamoto Y."/>
            <person name="Steenwyk J.L."/>
            <person name="Rokas A."/>
            <person name="Carro J."/>
            <person name="Camarero S."/>
            <person name="Ferreira P."/>
            <person name="Molpeceres G."/>
            <person name="Ruiz-Duenas F.J."/>
            <person name="Serrano A."/>
            <person name="Henrissat B."/>
            <person name="Drula E."/>
            <person name="Hughes K.W."/>
            <person name="Mata J.L."/>
            <person name="Ishikawa N.K."/>
            <person name="Vargas-Isla R."/>
            <person name="Ushijima S."/>
            <person name="Smith C.A."/>
            <person name="Ahrendt S."/>
            <person name="Andreopoulos W."/>
            <person name="He G."/>
            <person name="Labutti K."/>
            <person name="Lipzen A."/>
            <person name="Ng V."/>
            <person name="Riley R."/>
            <person name="Sandor L."/>
            <person name="Barry K."/>
            <person name="Martinez A.T."/>
            <person name="Xiao Y."/>
            <person name="Gibbons J.G."/>
            <person name="Terashima K."/>
            <person name="Grigoriev I.V."/>
            <person name="Hibbett D.S."/>
        </authorList>
    </citation>
    <scope>NUCLEOTIDE SEQUENCE</scope>
    <source>
        <strain evidence="1">TMI1499</strain>
    </source>
</reference>
<evidence type="ECO:0000313" key="2">
    <source>
        <dbReference type="Proteomes" id="UP001163835"/>
    </source>
</evidence>
<dbReference type="Proteomes" id="UP001163835">
    <property type="component" value="Unassembled WGS sequence"/>
</dbReference>
<gene>
    <name evidence="1" type="ORF">F5876DRAFT_51484</name>
</gene>
<name>A0ACC1TLU4_9AGAR</name>
<accession>A0ACC1TLU4</accession>
<proteinExistence type="predicted"/>
<sequence>MSWATGDSRELGGLAISAYPSPPQTSSTFSQRRRSSAAHTRPAAPPPNLPIPNIPNIPQDPAESLEEVSSTNGFSRLNRSSLFVGNVVQPRLTVQSPANFPVSSSIDDLSDPPPQSILPNPSSRFHEPPPAPVPEHLANGGHLMPPDARTDTRIPSPRRALTRALELAREAVQLDSMNDNPELAVAAYGRSVALLSEVMERVRNGEESTESTRRKNGRRRSVFAQEDEIRRLQSIHDTYADRMNILSIIYSIQPVPYHSTNIYSPTTATPTTSLGSTAPTSPTNSSSPISDDNPDQIPVRISHSDNTEDDYQGVHQADEGMTAIGAAMFMRDLASPTRSEISGLPSSGAHPYASAPAIYEDIPPPTAVPPAPLHSNPTARSSIRRSTTTRTQSTLSPAPPPPSKSPPSASSSSQHETSQSTLVAPRPRGESVVGHRRTSSGSKLASLEEEEEKYISSRQSTIGDSKFQSSTGHAYDSPPLPALPLPSPPLPSDTSGTARPLIPPSKLPPSPRLANVSRPRGSSTISTRSDASGIINPTPSQGTIYQRRPKTSGPSTPRSSSPAESTTSAGSIPLPKSVVSSFPGASSTSSLVTTRSRSSSQPPGRRPSIGNGRISPSDERPPLPSTANGVFGVPAVYPQRFSRSPLNAQSLTVQTDLTTNSLAAPLSAMAAGVPLTPTSPLPPAPPTDPLRKPYHLMNLLRTTMISGTGGYITRRLHVPQEVWSQGGAKLGNLMEKVRVVDILCTALEDLQGFSSECFGAGNVSSGMALGIGSVGRKEGEAWIAKLEDFSTVCDGVVANFGKKLGVGEGFVIKKTTWGDKLGRRFDKLTNGKNLDSPAAYVQGLKRLFLHAQLLDEHTQAITSIPVAPAYGALPSEIRSAADIKLKRSSEFFASVVLTFVIRDLSMLLDKYAKKCEKWLAE</sequence>
<organism evidence="1 2">
    <name type="scientific">Lentinula aff. lateritia</name>
    <dbReference type="NCBI Taxonomy" id="2804960"/>
    <lineage>
        <taxon>Eukaryota</taxon>
        <taxon>Fungi</taxon>
        <taxon>Dikarya</taxon>
        <taxon>Basidiomycota</taxon>
        <taxon>Agaricomycotina</taxon>
        <taxon>Agaricomycetes</taxon>
        <taxon>Agaricomycetidae</taxon>
        <taxon>Agaricales</taxon>
        <taxon>Marasmiineae</taxon>
        <taxon>Omphalotaceae</taxon>
        <taxon>Lentinula</taxon>
    </lineage>
</organism>
<protein>
    <submittedName>
        <fullName evidence="1">Uncharacterized protein</fullName>
    </submittedName>
</protein>
<comment type="caution">
    <text evidence="1">The sequence shown here is derived from an EMBL/GenBank/DDBJ whole genome shotgun (WGS) entry which is preliminary data.</text>
</comment>
<evidence type="ECO:0000313" key="1">
    <source>
        <dbReference type="EMBL" id="KAJ3805648.1"/>
    </source>
</evidence>
<dbReference type="EMBL" id="MU795556">
    <property type="protein sequence ID" value="KAJ3805648.1"/>
    <property type="molecule type" value="Genomic_DNA"/>
</dbReference>
<keyword evidence="2" id="KW-1185">Reference proteome</keyword>